<dbReference type="EMBL" id="DVML01000010">
    <property type="protein sequence ID" value="HIU22282.1"/>
    <property type="molecule type" value="Genomic_DNA"/>
</dbReference>
<feature type="domain" description="N-acetyltransferase" evidence="1">
    <location>
        <begin position="1"/>
        <end position="148"/>
    </location>
</feature>
<sequence>MKFRKFKEDSKMQKKFIQSLLQVEDIRNIFECFSYDYNYLKRFEKTNHYYHNYYVKEENDYIGWISYGFSSNTKEAELLYCLLPEYRGWGHIDRMIEKMERLLYEQGVQKTILEIPRDHEASLRVAMRMQYEIASNEGSYLVCQKDLVKKFGEKHLQKKRKTIVEN</sequence>
<evidence type="ECO:0000259" key="1">
    <source>
        <dbReference type="PROSITE" id="PS51186"/>
    </source>
</evidence>
<reference evidence="2" key="2">
    <citation type="journal article" date="2021" name="PeerJ">
        <title>Extensive microbial diversity within the chicken gut microbiome revealed by metagenomics and culture.</title>
        <authorList>
            <person name="Gilroy R."/>
            <person name="Ravi A."/>
            <person name="Getino M."/>
            <person name="Pursley I."/>
            <person name="Horton D.L."/>
            <person name="Alikhan N.F."/>
            <person name="Baker D."/>
            <person name="Gharbi K."/>
            <person name="Hall N."/>
            <person name="Watson M."/>
            <person name="Adriaenssens E.M."/>
            <person name="Foster-Nyarko E."/>
            <person name="Jarju S."/>
            <person name="Secka A."/>
            <person name="Antonio M."/>
            <person name="Oren A."/>
            <person name="Chaudhuri R.R."/>
            <person name="La Ragione R."/>
            <person name="Hildebrand F."/>
            <person name="Pallen M.J."/>
        </authorList>
    </citation>
    <scope>NUCLEOTIDE SEQUENCE</scope>
    <source>
        <strain evidence="2">CHK197-8231</strain>
    </source>
</reference>
<dbReference type="PROSITE" id="PS51186">
    <property type="entry name" value="GNAT"/>
    <property type="match status" value="1"/>
</dbReference>
<dbReference type="Gene3D" id="3.40.630.30">
    <property type="match status" value="1"/>
</dbReference>
<evidence type="ECO:0000313" key="3">
    <source>
        <dbReference type="Proteomes" id="UP000824087"/>
    </source>
</evidence>
<gene>
    <name evidence="2" type="ORF">IAD49_01735</name>
</gene>
<reference evidence="2" key="1">
    <citation type="submission" date="2020-10" db="EMBL/GenBank/DDBJ databases">
        <authorList>
            <person name="Gilroy R."/>
        </authorList>
    </citation>
    <scope>NUCLEOTIDE SEQUENCE</scope>
    <source>
        <strain evidence="2">CHK197-8231</strain>
    </source>
</reference>
<dbReference type="InterPro" id="IPR016181">
    <property type="entry name" value="Acyl_CoA_acyltransferase"/>
</dbReference>
<dbReference type="GO" id="GO:0016747">
    <property type="term" value="F:acyltransferase activity, transferring groups other than amino-acyl groups"/>
    <property type="evidence" value="ECO:0007669"/>
    <property type="project" value="InterPro"/>
</dbReference>
<dbReference type="AlphaFoldDB" id="A0A9D1L3R4"/>
<comment type="caution">
    <text evidence="2">The sequence shown here is derived from an EMBL/GenBank/DDBJ whole genome shotgun (WGS) entry which is preliminary data.</text>
</comment>
<dbReference type="SUPFAM" id="SSF55729">
    <property type="entry name" value="Acyl-CoA N-acyltransferases (Nat)"/>
    <property type="match status" value="1"/>
</dbReference>
<protein>
    <submittedName>
        <fullName evidence="2">GNAT family N-acetyltransferase</fullName>
    </submittedName>
</protein>
<dbReference type="Pfam" id="PF00583">
    <property type="entry name" value="Acetyltransf_1"/>
    <property type="match status" value="1"/>
</dbReference>
<dbReference type="Proteomes" id="UP000824087">
    <property type="component" value="Unassembled WGS sequence"/>
</dbReference>
<dbReference type="InterPro" id="IPR000182">
    <property type="entry name" value="GNAT_dom"/>
</dbReference>
<name>A0A9D1L3R4_9BACT</name>
<evidence type="ECO:0000313" key="2">
    <source>
        <dbReference type="EMBL" id="HIU22282.1"/>
    </source>
</evidence>
<proteinExistence type="predicted"/>
<accession>A0A9D1L3R4</accession>
<organism evidence="2 3">
    <name type="scientific">Candidatus Fimihabitans intestinipullorum</name>
    <dbReference type="NCBI Taxonomy" id="2840820"/>
    <lineage>
        <taxon>Bacteria</taxon>
        <taxon>Bacillati</taxon>
        <taxon>Mycoplasmatota</taxon>
        <taxon>Mycoplasmatota incertae sedis</taxon>
        <taxon>Candidatus Fimihabitans</taxon>
    </lineage>
</organism>